<name>A0AA88E818_FICCA</name>
<feature type="repeat" description="PPR" evidence="2">
    <location>
        <begin position="432"/>
        <end position="466"/>
    </location>
</feature>
<dbReference type="InterPro" id="IPR002885">
    <property type="entry name" value="PPR_rpt"/>
</dbReference>
<accession>A0AA88E818</accession>
<feature type="repeat" description="PPR" evidence="2">
    <location>
        <begin position="228"/>
        <end position="262"/>
    </location>
</feature>
<evidence type="ECO:0000313" key="4">
    <source>
        <dbReference type="EMBL" id="GMN65429.1"/>
    </source>
</evidence>
<dbReference type="Pfam" id="PF13041">
    <property type="entry name" value="PPR_2"/>
    <property type="match status" value="2"/>
</dbReference>
<evidence type="ECO:0000256" key="2">
    <source>
        <dbReference type="PROSITE-ProRule" id="PRU00708"/>
    </source>
</evidence>
<dbReference type="AlphaFoldDB" id="A0AA88E818"/>
<dbReference type="Gene3D" id="1.25.40.10">
    <property type="entry name" value="Tetratricopeptide repeat domain"/>
    <property type="match status" value="6"/>
</dbReference>
<keyword evidence="1" id="KW-0677">Repeat</keyword>
<evidence type="ECO:0000313" key="5">
    <source>
        <dbReference type="Proteomes" id="UP001187192"/>
    </source>
</evidence>
<dbReference type="GO" id="GO:0003723">
    <property type="term" value="F:RNA binding"/>
    <property type="evidence" value="ECO:0007669"/>
    <property type="project" value="InterPro"/>
</dbReference>
<feature type="repeat" description="PPR" evidence="2">
    <location>
        <begin position="490"/>
        <end position="524"/>
    </location>
</feature>
<dbReference type="PANTHER" id="PTHR47926:SF395">
    <property type="entry name" value="TETRATRICOPEPTIDE-LIKE HELICAL DOMAIN, DYW DOMAIN PROTEIN-RELATED"/>
    <property type="match status" value="1"/>
</dbReference>
<dbReference type="EMBL" id="BTGU01000234">
    <property type="protein sequence ID" value="GMN65429.1"/>
    <property type="molecule type" value="Genomic_DNA"/>
</dbReference>
<feature type="compositionally biased region" description="Low complexity" evidence="3">
    <location>
        <begin position="39"/>
        <end position="54"/>
    </location>
</feature>
<dbReference type="PROSITE" id="PS51375">
    <property type="entry name" value="PPR"/>
    <property type="match status" value="6"/>
</dbReference>
<dbReference type="Proteomes" id="UP001187192">
    <property type="component" value="Unassembled WGS sequence"/>
</dbReference>
<dbReference type="FunFam" id="1.25.40.10:FF:000344">
    <property type="entry name" value="Pentatricopeptide repeat-containing protein"/>
    <property type="match status" value="1"/>
</dbReference>
<feature type="repeat" description="PPR" evidence="2">
    <location>
        <begin position="360"/>
        <end position="394"/>
    </location>
</feature>
<protein>
    <recommendedName>
        <fullName evidence="6">Pentatricopeptide repeat-containing protein</fullName>
    </recommendedName>
</protein>
<feature type="repeat" description="PPR" evidence="2">
    <location>
        <begin position="157"/>
        <end position="192"/>
    </location>
</feature>
<comment type="caution">
    <text evidence="4">The sequence shown here is derived from an EMBL/GenBank/DDBJ whole genome shotgun (WGS) entry which is preliminary data.</text>
</comment>
<feature type="region of interest" description="Disordered" evidence="3">
    <location>
        <begin position="1"/>
        <end position="54"/>
    </location>
</feature>
<proteinExistence type="predicted"/>
<dbReference type="InterPro" id="IPR046960">
    <property type="entry name" value="PPR_At4g14850-like_plant"/>
</dbReference>
<organism evidence="4 5">
    <name type="scientific">Ficus carica</name>
    <name type="common">Common fig</name>
    <dbReference type="NCBI Taxonomy" id="3494"/>
    <lineage>
        <taxon>Eukaryota</taxon>
        <taxon>Viridiplantae</taxon>
        <taxon>Streptophyta</taxon>
        <taxon>Embryophyta</taxon>
        <taxon>Tracheophyta</taxon>
        <taxon>Spermatophyta</taxon>
        <taxon>Magnoliopsida</taxon>
        <taxon>eudicotyledons</taxon>
        <taxon>Gunneridae</taxon>
        <taxon>Pentapetalae</taxon>
        <taxon>rosids</taxon>
        <taxon>fabids</taxon>
        <taxon>Rosales</taxon>
        <taxon>Moraceae</taxon>
        <taxon>Ficeae</taxon>
        <taxon>Ficus</taxon>
    </lineage>
</organism>
<evidence type="ECO:0000256" key="3">
    <source>
        <dbReference type="SAM" id="MobiDB-lite"/>
    </source>
</evidence>
<dbReference type="Pfam" id="PF01535">
    <property type="entry name" value="PPR"/>
    <property type="match status" value="6"/>
</dbReference>
<evidence type="ECO:0000256" key="1">
    <source>
        <dbReference type="ARBA" id="ARBA00022737"/>
    </source>
</evidence>
<dbReference type="GO" id="GO:0009451">
    <property type="term" value="P:RNA modification"/>
    <property type="evidence" value="ECO:0007669"/>
    <property type="project" value="InterPro"/>
</dbReference>
<feature type="repeat" description="PPR" evidence="2">
    <location>
        <begin position="561"/>
        <end position="595"/>
    </location>
</feature>
<evidence type="ECO:0008006" key="6">
    <source>
        <dbReference type="Google" id="ProtNLM"/>
    </source>
</evidence>
<dbReference type="InterPro" id="IPR011990">
    <property type="entry name" value="TPR-like_helical_dom_sf"/>
</dbReference>
<dbReference type="PANTHER" id="PTHR47926">
    <property type="entry name" value="PENTATRICOPEPTIDE REPEAT-CONTAINING PROTEIN"/>
    <property type="match status" value="1"/>
</dbReference>
<feature type="compositionally biased region" description="Basic residues" evidence="3">
    <location>
        <begin position="13"/>
        <end position="26"/>
    </location>
</feature>
<keyword evidence="5" id="KW-1185">Reference proteome</keyword>
<sequence>MASVSVTPPLSCHFHHHPHHTAKRSLHTIPTPKASLSYSTTTPQTTQRPTSPRSPLLQQINTLCAAGDITGALSLLQNDSPNYVVSASERKDAIGVLLQACGQHKDIETGRKVHDMVLGSTQFGNDLVLNTRLITMYSMCGSPSDSRSVFDGLERNNLFMWNALVSAYARNEIFDEAVRAFVGLISETEFRPDSFTFPCVIKACSGLFDVGLGRVVHGMAVKMGLVSDVFVGNALVGMYGKCGSLEDAVHVFEKMPEKNLVSWNLVIRGFSDNGLSEECYGLLRDILVEGFIPDDATIVTLLPVCAAVGDVDMGMVIHALVEKLGMGKELMVNNALMDMYSKCGYLSDAIFLFGKNDTKNVVSWNSMIGGFSREGDVPGTFDLLQRMQMEDENVKVNEITLLNVLPACLEEKELCRSISSAQHVFYGIETMTVSSWNALIGGLAQNGDPKMPLDFYFEMKDVGLDPDWLTIGSLLLACTHLKIMQTENKSLVCWNTILAGYSQLGLPDEALHLFCKMLSDVVQPMEIAITSVFDACSNYMYAKGGCIEQAQMVFDVLKERDLASWNVVIAGYGINGNANKALELFEEMQRLGLKPDGFTFIGIIMGCSHAGMVTEGLKYLDEM</sequence>
<reference evidence="4" key="1">
    <citation type="submission" date="2023-07" db="EMBL/GenBank/DDBJ databases">
        <title>draft genome sequence of fig (Ficus carica).</title>
        <authorList>
            <person name="Takahashi T."/>
            <person name="Nishimura K."/>
        </authorList>
    </citation>
    <scope>NUCLEOTIDE SEQUENCE</scope>
</reference>
<gene>
    <name evidence="4" type="ORF">TIFTF001_034496</name>
</gene>
<dbReference type="NCBIfam" id="TIGR00756">
    <property type="entry name" value="PPR"/>
    <property type="match status" value="6"/>
</dbReference>